<dbReference type="AlphaFoldDB" id="A0AAV7X438"/>
<protein>
    <submittedName>
        <fullName evidence="2">Uncharacterized protein</fullName>
    </submittedName>
</protein>
<keyword evidence="3" id="KW-1185">Reference proteome</keyword>
<proteinExistence type="predicted"/>
<feature type="region of interest" description="Disordered" evidence="1">
    <location>
        <begin position="1"/>
        <end position="73"/>
    </location>
</feature>
<evidence type="ECO:0000256" key="1">
    <source>
        <dbReference type="SAM" id="MobiDB-lite"/>
    </source>
</evidence>
<accession>A0AAV7X438</accession>
<dbReference type="Proteomes" id="UP001075354">
    <property type="component" value="Chromosome 16"/>
</dbReference>
<gene>
    <name evidence="2" type="ORF">ONE63_004784</name>
</gene>
<feature type="compositionally biased region" description="Basic and acidic residues" evidence="1">
    <location>
        <begin position="1"/>
        <end position="11"/>
    </location>
</feature>
<comment type="caution">
    <text evidence="2">The sequence shown here is derived from an EMBL/GenBank/DDBJ whole genome shotgun (WGS) entry which is preliminary data.</text>
</comment>
<evidence type="ECO:0000313" key="2">
    <source>
        <dbReference type="EMBL" id="KAJ1519499.1"/>
    </source>
</evidence>
<feature type="compositionally biased region" description="Pro residues" evidence="1">
    <location>
        <begin position="26"/>
        <end position="46"/>
    </location>
</feature>
<organism evidence="2 3">
    <name type="scientific">Megalurothrips usitatus</name>
    <name type="common">bean blossom thrips</name>
    <dbReference type="NCBI Taxonomy" id="439358"/>
    <lineage>
        <taxon>Eukaryota</taxon>
        <taxon>Metazoa</taxon>
        <taxon>Ecdysozoa</taxon>
        <taxon>Arthropoda</taxon>
        <taxon>Hexapoda</taxon>
        <taxon>Insecta</taxon>
        <taxon>Pterygota</taxon>
        <taxon>Neoptera</taxon>
        <taxon>Paraneoptera</taxon>
        <taxon>Thysanoptera</taxon>
        <taxon>Terebrantia</taxon>
        <taxon>Thripoidea</taxon>
        <taxon>Thripidae</taxon>
        <taxon>Megalurothrips</taxon>
    </lineage>
</organism>
<name>A0AAV7X438_9NEOP</name>
<sequence length="97" mass="10660">MKRRAQLEDALRGAVGNGTFLAVHGSPPPPPHGHPQQPQPPQQPPPQHHRQSPHKHPQTSPLPDRERQSPAILGETEYCLPLLLAYGSQPTHRAASF</sequence>
<reference evidence="2" key="1">
    <citation type="submission" date="2022-12" db="EMBL/GenBank/DDBJ databases">
        <title>Chromosome-level genome assembly of the bean flower thrips Megalurothrips usitatus.</title>
        <authorList>
            <person name="Ma L."/>
            <person name="Liu Q."/>
            <person name="Li H."/>
            <person name="Cai W."/>
        </authorList>
    </citation>
    <scope>NUCLEOTIDE SEQUENCE</scope>
    <source>
        <strain evidence="2">Cailab_2022a</strain>
    </source>
</reference>
<feature type="compositionally biased region" description="Basic residues" evidence="1">
    <location>
        <begin position="47"/>
        <end position="57"/>
    </location>
</feature>
<dbReference type="EMBL" id="JAPTSV010000016">
    <property type="protein sequence ID" value="KAJ1519499.1"/>
    <property type="molecule type" value="Genomic_DNA"/>
</dbReference>
<evidence type="ECO:0000313" key="3">
    <source>
        <dbReference type="Proteomes" id="UP001075354"/>
    </source>
</evidence>